<sequence length="240" mass="25754">MSGVLRIDKQGARHVLTLTRAEKMNALSAELVDALIAALDEAEAQGAKLIVIKGEGKNFSAGFDFGDWQTQSEGDLLLRFVRIETLLQRLAASPCLTVALAHGRNFGAGVDLFGACKWRISAPDATFRMPGLKFGLVLGTRRFAALVGAERARTVLEQAATFNAEEALRDGFATRLAVAQEWADVEQQAAETAVALTDASRIQLYAALSQETPDADLARLVRSAAAPGLKDRVAAYLQAR</sequence>
<dbReference type="PANTHER" id="PTHR11941">
    <property type="entry name" value="ENOYL-COA HYDRATASE-RELATED"/>
    <property type="match status" value="1"/>
</dbReference>
<dbReference type="EMBL" id="PREU01000007">
    <property type="protein sequence ID" value="PPA74906.1"/>
    <property type="molecule type" value="Genomic_DNA"/>
</dbReference>
<dbReference type="Gene3D" id="3.90.226.10">
    <property type="entry name" value="2-enoyl-CoA Hydratase, Chain A, domain 1"/>
    <property type="match status" value="1"/>
</dbReference>
<dbReference type="PANTHER" id="PTHR11941:SF54">
    <property type="entry name" value="ENOYL-COA HYDRATASE, MITOCHONDRIAL"/>
    <property type="match status" value="1"/>
</dbReference>
<dbReference type="AlphaFoldDB" id="A0A2S5GPR7"/>
<dbReference type="InterPro" id="IPR029045">
    <property type="entry name" value="ClpP/crotonase-like_dom_sf"/>
</dbReference>
<reference evidence="1 2" key="1">
    <citation type="submission" date="2018-02" db="EMBL/GenBank/DDBJ databases">
        <title>Draft Genome of Achromobacter spanius stain 6.</title>
        <authorList>
            <person name="Gunasekera T.S."/>
            <person name="Radwan O."/>
            <person name="Ruiz O.N."/>
        </authorList>
    </citation>
    <scope>NUCLEOTIDE SEQUENCE [LARGE SCALE GENOMIC DNA]</scope>
    <source>
        <strain evidence="1 2">6</strain>
    </source>
</reference>
<comment type="caution">
    <text evidence="1">The sequence shown here is derived from an EMBL/GenBank/DDBJ whole genome shotgun (WGS) entry which is preliminary data.</text>
</comment>
<name>A0A2S5GPR7_9BURK</name>
<dbReference type="RefSeq" id="WP_104144241.1">
    <property type="nucleotide sequence ID" value="NZ_PREU01000007.1"/>
</dbReference>
<protein>
    <submittedName>
        <fullName evidence="1">Enoyl-CoA hydratase/isomerase family protein</fullName>
    </submittedName>
</protein>
<dbReference type="Proteomes" id="UP000239990">
    <property type="component" value="Unassembled WGS sequence"/>
</dbReference>
<evidence type="ECO:0000313" key="1">
    <source>
        <dbReference type="EMBL" id="PPA74906.1"/>
    </source>
</evidence>
<dbReference type="GO" id="GO:0006635">
    <property type="term" value="P:fatty acid beta-oxidation"/>
    <property type="evidence" value="ECO:0007669"/>
    <property type="project" value="TreeGrafter"/>
</dbReference>
<dbReference type="Pfam" id="PF00378">
    <property type="entry name" value="ECH_1"/>
    <property type="match status" value="1"/>
</dbReference>
<proteinExistence type="predicted"/>
<evidence type="ECO:0000313" key="2">
    <source>
        <dbReference type="Proteomes" id="UP000239990"/>
    </source>
</evidence>
<accession>A0A2S5GPR7</accession>
<gene>
    <name evidence="1" type="ORF">C4E15_16175</name>
</gene>
<organism evidence="1 2">
    <name type="scientific">Achromobacter spanius</name>
    <dbReference type="NCBI Taxonomy" id="217203"/>
    <lineage>
        <taxon>Bacteria</taxon>
        <taxon>Pseudomonadati</taxon>
        <taxon>Pseudomonadota</taxon>
        <taxon>Betaproteobacteria</taxon>
        <taxon>Burkholderiales</taxon>
        <taxon>Alcaligenaceae</taxon>
        <taxon>Achromobacter</taxon>
    </lineage>
</organism>
<dbReference type="GO" id="GO:0016853">
    <property type="term" value="F:isomerase activity"/>
    <property type="evidence" value="ECO:0007669"/>
    <property type="project" value="UniProtKB-KW"/>
</dbReference>
<keyword evidence="1" id="KW-0413">Isomerase</keyword>
<dbReference type="OrthoDB" id="8640486at2"/>
<dbReference type="SUPFAM" id="SSF52096">
    <property type="entry name" value="ClpP/crotonase"/>
    <property type="match status" value="1"/>
</dbReference>
<dbReference type="InterPro" id="IPR001753">
    <property type="entry name" value="Enoyl-CoA_hydra/iso"/>
</dbReference>
<dbReference type="CDD" id="cd06558">
    <property type="entry name" value="crotonase-like"/>
    <property type="match status" value="1"/>
</dbReference>